<evidence type="ECO:0000313" key="9">
    <source>
        <dbReference type="EMBL" id="CAA7393123.1"/>
    </source>
</evidence>
<sequence length="396" mass="43451">MDSRDSSDLIDSRSPPCRSEDQSFRLHGFKMWFFSEISFLMDSTNNFFLHANASPSTQHTFARLGWFPGVMEGKPASSSRRKVTMELIAKKEARDICFTKRRQGLFKKLCELSRLCGVDTLALVSSSAGKLYPFGTPDVPTAVDRFLSLHANGGGAVAEGPQEAAEGRQGKVLRELFDELHSLETRLRELQQQRAALARAVEEKASRLPHRWRSKPADLPTEELQEMLVVLENLQEKLNNVSDAPEETASGPKQMDIESIVDQGFTPANVGSPQYPPGPSSFPGFHDSTLYVPISSIVPVPSPDNPSAFSVRMSDWEAPVKPYSGTLLLLESVAGSSSSHAQEDNPERRQLGDISGLEGFWENGASSGADTEGTDDGSSTSSFDYMDFLDIPADQD</sequence>
<evidence type="ECO:0000313" key="10">
    <source>
        <dbReference type="Proteomes" id="UP000663760"/>
    </source>
</evidence>
<dbReference type="Proteomes" id="UP000663760">
    <property type="component" value="Chromosome 3"/>
</dbReference>
<evidence type="ECO:0000256" key="3">
    <source>
        <dbReference type="ARBA" id="ARBA00023125"/>
    </source>
</evidence>
<feature type="compositionally biased region" description="Low complexity" evidence="7">
    <location>
        <begin position="366"/>
        <end position="382"/>
    </location>
</feature>
<evidence type="ECO:0000259" key="8">
    <source>
        <dbReference type="PROSITE" id="PS50066"/>
    </source>
</evidence>
<proteinExistence type="predicted"/>
<dbReference type="SMART" id="SM00432">
    <property type="entry name" value="MADS"/>
    <property type="match status" value="1"/>
</dbReference>
<dbReference type="GO" id="GO:0000981">
    <property type="term" value="F:DNA-binding transcription factor activity, RNA polymerase II-specific"/>
    <property type="evidence" value="ECO:0007669"/>
    <property type="project" value="TreeGrafter"/>
</dbReference>
<feature type="region of interest" description="Disordered" evidence="7">
    <location>
        <begin position="337"/>
        <end position="396"/>
    </location>
</feature>
<dbReference type="Gene3D" id="3.40.1810.10">
    <property type="entry name" value="Transcription factor, MADS-box"/>
    <property type="match status" value="1"/>
</dbReference>
<evidence type="ECO:0000256" key="1">
    <source>
        <dbReference type="ARBA" id="ARBA00004123"/>
    </source>
</evidence>
<evidence type="ECO:0000256" key="2">
    <source>
        <dbReference type="ARBA" id="ARBA00023015"/>
    </source>
</evidence>
<feature type="domain" description="MADS-box" evidence="8">
    <location>
        <begin position="78"/>
        <end position="138"/>
    </location>
</feature>
<keyword evidence="10" id="KW-1185">Reference proteome</keyword>
<reference evidence="9" key="1">
    <citation type="submission" date="2020-02" db="EMBL/GenBank/DDBJ databases">
        <authorList>
            <person name="Scholz U."/>
            <person name="Mascher M."/>
            <person name="Fiebig A."/>
        </authorList>
    </citation>
    <scope>NUCLEOTIDE SEQUENCE</scope>
</reference>
<name>A0A7I8K7R4_SPIIN</name>
<feature type="compositionally biased region" description="Basic and acidic residues" evidence="7">
    <location>
        <begin position="341"/>
        <end position="351"/>
    </location>
</feature>
<dbReference type="InterPro" id="IPR036879">
    <property type="entry name" value="TF_MADSbox_sf"/>
</dbReference>
<dbReference type="PANTHER" id="PTHR11945">
    <property type="entry name" value="MADS BOX PROTEIN"/>
    <property type="match status" value="1"/>
</dbReference>
<evidence type="ECO:0000256" key="4">
    <source>
        <dbReference type="ARBA" id="ARBA00023163"/>
    </source>
</evidence>
<feature type="coiled-coil region" evidence="6">
    <location>
        <begin position="173"/>
        <end position="244"/>
    </location>
</feature>
<dbReference type="GO" id="GO:0046983">
    <property type="term" value="F:protein dimerization activity"/>
    <property type="evidence" value="ECO:0007669"/>
    <property type="project" value="InterPro"/>
</dbReference>
<dbReference type="PANTHER" id="PTHR11945:SF529">
    <property type="entry name" value="MADS-BOX DOMAIN-CONTAINING PROTEIN"/>
    <property type="match status" value="1"/>
</dbReference>
<dbReference type="SUPFAM" id="SSF55455">
    <property type="entry name" value="SRF-like"/>
    <property type="match status" value="1"/>
</dbReference>
<dbReference type="PROSITE" id="PS50066">
    <property type="entry name" value="MADS_BOX_2"/>
    <property type="match status" value="1"/>
</dbReference>
<protein>
    <recommendedName>
        <fullName evidence="8">MADS-box domain-containing protein</fullName>
    </recommendedName>
</protein>
<evidence type="ECO:0000256" key="6">
    <source>
        <dbReference type="SAM" id="Coils"/>
    </source>
</evidence>
<dbReference type="InterPro" id="IPR002100">
    <property type="entry name" value="TF_MADSbox"/>
</dbReference>
<evidence type="ECO:0000256" key="5">
    <source>
        <dbReference type="ARBA" id="ARBA00023242"/>
    </source>
</evidence>
<dbReference type="PRINTS" id="PR00404">
    <property type="entry name" value="MADSDOMAIN"/>
</dbReference>
<evidence type="ECO:0000256" key="7">
    <source>
        <dbReference type="SAM" id="MobiDB-lite"/>
    </source>
</evidence>
<dbReference type="EMBL" id="LR746266">
    <property type="protein sequence ID" value="CAA7393123.1"/>
    <property type="molecule type" value="Genomic_DNA"/>
</dbReference>
<keyword evidence="2" id="KW-0805">Transcription regulation</keyword>
<gene>
    <name evidence="9" type="ORF">SI8410_03003921</name>
</gene>
<organism evidence="9 10">
    <name type="scientific">Spirodela intermedia</name>
    <name type="common">Intermediate duckweed</name>
    <dbReference type="NCBI Taxonomy" id="51605"/>
    <lineage>
        <taxon>Eukaryota</taxon>
        <taxon>Viridiplantae</taxon>
        <taxon>Streptophyta</taxon>
        <taxon>Embryophyta</taxon>
        <taxon>Tracheophyta</taxon>
        <taxon>Spermatophyta</taxon>
        <taxon>Magnoliopsida</taxon>
        <taxon>Liliopsida</taxon>
        <taxon>Araceae</taxon>
        <taxon>Lemnoideae</taxon>
        <taxon>Spirodela</taxon>
    </lineage>
</organism>
<accession>A0A7I8K7R4</accession>
<keyword evidence="6" id="KW-0175">Coiled coil</keyword>
<dbReference type="GO" id="GO:0000978">
    <property type="term" value="F:RNA polymerase II cis-regulatory region sequence-specific DNA binding"/>
    <property type="evidence" value="ECO:0007669"/>
    <property type="project" value="TreeGrafter"/>
</dbReference>
<dbReference type="Pfam" id="PF00319">
    <property type="entry name" value="SRF-TF"/>
    <property type="match status" value="1"/>
</dbReference>
<dbReference type="AlphaFoldDB" id="A0A7I8K7R4"/>
<keyword evidence="3" id="KW-0238">DNA-binding</keyword>
<comment type="subcellular location">
    <subcellularLocation>
        <location evidence="1">Nucleus</location>
    </subcellularLocation>
</comment>
<keyword evidence="5" id="KW-0539">Nucleus</keyword>
<keyword evidence="4" id="KW-0804">Transcription</keyword>
<dbReference type="GO" id="GO:0005634">
    <property type="term" value="C:nucleus"/>
    <property type="evidence" value="ECO:0007669"/>
    <property type="project" value="UniProtKB-SubCell"/>
</dbReference>